<evidence type="ECO:0000313" key="5">
    <source>
        <dbReference type="EMBL" id="KFA62793.1"/>
    </source>
</evidence>
<dbReference type="AlphaFoldDB" id="A0A084QFQ8"/>
<proteinExistence type="inferred from homology"/>
<dbReference type="OMA" id="QHKKVEK"/>
<feature type="compositionally biased region" description="Basic and acidic residues" evidence="4">
    <location>
        <begin position="34"/>
        <end position="47"/>
    </location>
</feature>
<name>A0A084QFQ8_STAC4</name>
<evidence type="ECO:0000313" key="6">
    <source>
        <dbReference type="Proteomes" id="UP000028524"/>
    </source>
</evidence>
<keyword evidence="2 3" id="KW-0175">Coiled coil</keyword>
<feature type="coiled-coil region" evidence="3">
    <location>
        <begin position="335"/>
        <end position="362"/>
    </location>
</feature>
<dbReference type="InterPro" id="IPR013256">
    <property type="entry name" value="Chromatin_SPT2"/>
</dbReference>
<dbReference type="EMBL" id="KL660776">
    <property type="protein sequence ID" value="KFA62793.1"/>
    <property type="molecule type" value="Genomic_DNA"/>
</dbReference>
<evidence type="ECO:0000256" key="3">
    <source>
        <dbReference type="SAM" id="Coils"/>
    </source>
</evidence>
<feature type="region of interest" description="Disordered" evidence="4">
    <location>
        <begin position="1"/>
        <end position="320"/>
    </location>
</feature>
<dbReference type="Proteomes" id="UP000028524">
    <property type="component" value="Unassembled WGS sequence"/>
</dbReference>
<feature type="compositionally biased region" description="Acidic residues" evidence="4">
    <location>
        <begin position="283"/>
        <end position="302"/>
    </location>
</feature>
<organism evidence="5 6">
    <name type="scientific">Stachybotrys chlorohalonatus (strain IBT 40285)</name>
    <dbReference type="NCBI Taxonomy" id="1283841"/>
    <lineage>
        <taxon>Eukaryota</taxon>
        <taxon>Fungi</taxon>
        <taxon>Dikarya</taxon>
        <taxon>Ascomycota</taxon>
        <taxon>Pezizomycotina</taxon>
        <taxon>Sordariomycetes</taxon>
        <taxon>Hypocreomycetidae</taxon>
        <taxon>Hypocreales</taxon>
        <taxon>Stachybotryaceae</taxon>
        <taxon>Stachybotrys</taxon>
    </lineage>
</organism>
<evidence type="ECO:0000256" key="2">
    <source>
        <dbReference type="ARBA" id="ARBA00023054"/>
    </source>
</evidence>
<feature type="compositionally biased region" description="Low complexity" evidence="4">
    <location>
        <begin position="105"/>
        <end position="120"/>
    </location>
</feature>
<dbReference type="InParanoid" id="A0A084QFQ8"/>
<evidence type="ECO:0008006" key="7">
    <source>
        <dbReference type="Google" id="ProtNLM"/>
    </source>
</evidence>
<dbReference type="STRING" id="1283841.A0A084QFQ8"/>
<protein>
    <recommendedName>
        <fullName evidence="7">SPT2 chromatin protein</fullName>
    </recommendedName>
</protein>
<sequence length="369" mass="39683">MPIGDLLAQISGGNPSPSVAPTPSLPRPVSIPKRKAEDDLRRDDSKTIRRPSPPKPSQPPASTSGPALSHRPTPTSAAKPSLPARPSNGSNRVVKPSAVPPRPSSAPAAESAASKAPPKKGSFAEILARGQRAQAAMGQVGKIQHKKVEKGASKRMSREEKDSKPANIKAAPRAVNGKPVGYSGSARPGQRTAANGNGAAPPKTIRNGNGIASASKNSKTGRPVEDEPPKKLKKAAQAVTGYSGTARPKIEAKKRNDKAPRGGALLNPVPVRSRQSRGSRYDEYDEELDDFIDYDDDEEEDEQGPRYDYASDGSSDMEAGLDDIDVEETQAERIARKEDLEQERLERRLKMAKEERKRKALEALRANRR</sequence>
<feature type="compositionally biased region" description="Basic and acidic residues" evidence="4">
    <location>
        <begin position="248"/>
        <end position="260"/>
    </location>
</feature>
<dbReference type="HOGENOM" id="CLU_049218_0_0_1"/>
<reference evidence="5 6" key="1">
    <citation type="journal article" date="2014" name="BMC Genomics">
        <title>Comparative genome sequencing reveals chemotype-specific gene clusters in the toxigenic black mold Stachybotrys.</title>
        <authorList>
            <person name="Semeiks J."/>
            <person name="Borek D."/>
            <person name="Otwinowski Z."/>
            <person name="Grishin N.V."/>
        </authorList>
    </citation>
    <scope>NUCLEOTIDE SEQUENCE [LARGE SCALE GENOMIC DNA]</scope>
    <source>
        <strain evidence="5 6">IBT 40285</strain>
    </source>
</reference>
<dbReference type="Pfam" id="PF08243">
    <property type="entry name" value="SPT2"/>
    <property type="match status" value="1"/>
</dbReference>
<dbReference type="SMART" id="SM00784">
    <property type="entry name" value="SPT2"/>
    <property type="match status" value="1"/>
</dbReference>
<feature type="compositionally biased region" description="Low complexity" evidence="4">
    <location>
        <begin position="128"/>
        <end position="139"/>
    </location>
</feature>
<accession>A0A084QFQ8</accession>
<gene>
    <name evidence="5" type="ORF">S40285_03825</name>
</gene>
<comment type="similarity">
    <text evidence="1">Belongs to the SPT2 family.</text>
</comment>
<dbReference type="OrthoDB" id="5430658at2759"/>
<feature type="compositionally biased region" description="Basic and acidic residues" evidence="4">
    <location>
        <begin position="149"/>
        <end position="164"/>
    </location>
</feature>
<evidence type="ECO:0000256" key="1">
    <source>
        <dbReference type="ARBA" id="ARBA00006461"/>
    </source>
</evidence>
<keyword evidence="6" id="KW-1185">Reference proteome</keyword>
<feature type="compositionally biased region" description="Polar residues" evidence="4">
    <location>
        <begin position="206"/>
        <end position="220"/>
    </location>
</feature>
<evidence type="ECO:0000256" key="4">
    <source>
        <dbReference type="SAM" id="MobiDB-lite"/>
    </source>
</evidence>